<dbReference type="InterPro" id="IPR011545">
    <property type="entry name" value="DEAD/DEAH_box_helicase_dom"/>
</dbReference>
<accession>A0ABW6C3D3</accession>
<dbReference type="PANTHER" id="PTHR47961:SF6">
    <property type="entry name" value="DNA-DIRECTED DNA POLYMERASE"/>
    <property type="match status" value="1"/>
</dbReference>
<sequence length="1131" mass="128786">MSTEKATQVYQRIEQDELAQSLIAESNARHILYNVNEPNENFPPFTPGLDDRLSTIAFSYISIGCQFAENREYHLALEPLEKGANILRNIHAPLANRKDYSLYFVLTSSLAYYACGQYSKSFILLKTAAFESDTASLISLFLKKDFTKLVELVNRVLLTDYIYEASNPELGLESEIDKRIYTSLLAKSFNMLIEYIFTGNEEWLVESIEILDDLEELLRIDNEPSMWWAVRLLRIIFRDFKDSSLWTLLPPYFDNNSFRVNDFIVSLAFRKSPVFELFYSQKISLPKLLNQENRGVIISLPTSSGKTRIAELGIFSCLNNNPGAKVIYIAPYKSLAYEIEETFDLTFSTLDYKVTHLYGGAQYSRIDISLIEESDIIIGTPEKVKAILRANPEIVEGVKLVVIDEGHLLGAQERFIRNELLIEEFKSHMNANGGRILLLSAVLPNSFEISKWLTGESANAVTSKWRPSEERFGVIEWTGDEVNINWRGAHESSNQSFITKEAFQKGKKTHYYPSNKKDAIAAVAVKLSTFGSVLLFVSLKASVFTYAKSVFKAMGHNAAPFKWKTDADWEAFSMACDEAYGKDSEILKHATYGILCHNGDLPSEVRIIMERLMRTNCPPIIVATSTLGQGVNIGVSTVIFTTHWVNGSPMDHRDFWNIAGRAGRAYVDHEGKILVCLDRTDKEWRNARDLKHFESYFDKYKNEDTKSGLFIILRNIKSIATECNIPFDLLLQLIADNDFTQFKDPNGRDYSESIDYAFDLMDDSLLALNLHFKSYELSDPSDWIDDFFRESLATIQAEKSKAISIEELIAFLKHRNQGILRMVGSHTRWKGLVNTGLPLKSSLLLDELLPELIRVAEELHVSSGNFNDRVTFLESIEKALVNLPVVRSKISKYGQIEIDNVRAPWLQGLSIKEIKVFEKGQEICNDYYGYTLPWVINAISRKLKFAEQEAIAKYFEEIALLIETGLPNMLALKIYLAGIKSRSSSIELSETIDNQLVDLSVRDIYIHLVSNAEQISELCSPTSRSWIELLKNTSSSKFKKPISFKEFKIKDQDIKSKILLPKAYNEVLYLVSPDYGEVIEVKSSKELPFRDVANNLGIQFRRIIKGGMTSYRLHIRNPHLSWNSGSKTFNL</sequence>
<dbReference type="Proteomes" id="UP001597641">
    <property type="component" value="Unassembled WGS sequence"/>
</dbReference>
<feature type="domain" description="Helicase ATP-binding" evidence="5">
    <location>
        <begin position="287"/>
        <end position="461"/>
    </location>
</feature>
<keyword evidence="4" id="KW-0067">ATP-binding</keyword>
<dbReference type="InterPro" id="IPR027417">
    <property type="entry name" value="P-loop_NTPase"/>
</dbReference>
<protein>
    <submittedName>
        <fullName evidence="7">DEAD/DEAH box helicase</fullName>
    </submittedName>
</protein>
<dbReference type="SMART" id="SM00487">
    <property type="entry name" value="DEXDc"/>
    <property type="match status" value="1"/>
</dbReference>
<name>A0ABW6C3D3_9BACT</name>
<dbReference type="InterPro" id="IPR050474">
    <property type="entry name" value="Hel308_SKI2-like"/>
</dbReference>
<dbReference type="RefSeq" id="WP_377491469.1">
    <property type="nucleotide sequence ID" value="NZ_JBHUOX010000036.1"/>
</dbReference>
<dbReference type="SMART" id="SM00490">
    <property type="entry name" value="HELICc"/>
    <property type="match status" value="1"/>
</dbReference>
<keyword evidence="3 7" id="KW-0347">Helicase</keyword>
<dbReference type="GO" id="GO:0004386">
    <property type="term" value="F:helicase activity"/>
    <property type="evidence" value="ECO:0007669"/>
    <property type="project" value="UniProtKB-KW"/>
</dbReference>
<dbReference type="InterPro" id="IPR014001">
    <property type="entry name" value="Helicase_ATP-bd"/>
</dbReference>
<dbReference type="PROSITE" id="PS51192">
    <property type="entry name" value="HELICASE_ATP_BIND_1"/>
    <property type="match status" value="1"/>
</dbReference>
<organism evidence="7 8">
    <name type="scientific">Pontibacter toksunensis</name>
    <dbReference type="NCBI Taxonomy" id="1332631"/>
    <lineage>
        <taxon>Bacteria</taxon>
        <taxon>Pseudomonadati</taxon>
        <taxon>Bacteroidota</taxon>
        <taxon>Cytophagia</taxon>
        <taxon>Cytophagales</taxon>
        <taxon>Hymenobacteraceae</taxon>
        <taxon>Pontibacter</taxon>
    </lineage>
</organism>
<evidence type="ECO:0000313" key="7">
    <source>
        <dbReference type="EMBL" id="MFD3003656.1"/>
    </source>
</evidence>
<evidence type="ECO:0000256" key="1">
    <source>
        <dbReference type="ARBA" id="ARBA00022741"/>
    </source>
</evidence>
<dbReference type="InterPro" id="IPR001650">
    <property type="entry name" value="Helicase_C-like"/>
</dbReference>
<dbReference type="CDD" id="cd17921">
    <property type="entry name" value="DEXHc_Ski2"/>
    <property type="match status" value="1"/>
</dbReference>
<feature type="domain" description="Helicase C-terminal" evidence="6">
    <location>
        <begin position="519"/>
        <end position="708"/>
    </location>
</feature>
<evidence type="ECO:0000256" key="2">
    <source>
        <dbReference type="ARBA" id="ARBA00022801"/>
    </source>
</evidence>
<evidence type="ECO:0000259" key="6">
    <source>
        <dbReference type="PROSITE" id="PS51194"/>
    </source>
</evidence>
<keyword evidence="1" id="KW-0547">Nucleotide-binding</keyword>
<comment type="caution">
    <text evidence="7">The sequence shown here is derived from an EMBL/GenBank/DDBJ whole genome shotgun (WGS) entry which is preliminary data.</text>
</comment>
<proteinExistence type="predicted"/>
<keyword evidence="2" id="KW-0378">Hydrolase</keyword>
<reference evidence="8" key="1">
    <citation type="journal article" date="2019" name="Int. J. Syst. Evol. Microbiol.">
        <title>The Global Catalogue of Microorganisms (GCM) 10K type strain sequencing project: providing services to taxonomists for standard genome sequencing and annotation.</title>
        <authorList>
            <consortium name="The Broad Institute Genomics Platform"/>
            <consortium name="The Broad Institute Genome Sequencing Center for Infectious Disease"/>
            <person name="Wu L."/>
            <person name="Ma J."/>
        </authorList>
    </citation>
    <scope>NUCLEOTIDE SEQUENCE [LARGE SCALE GENOMIC DNA]</scope>
    <source>
        <strain evidence="8">KCTC 23984</strain>
    </source>
</reference>
<dbReference type="SUPFAM" id="SSF52540">
    <property type="entry name" value="P-loop containing nucleoside triphosphate hydrolases"/>
    <property type="match status" value="1"/>
</dbReference>
<dbReference type="EMBL" id="JBHUOX010000036">
    <property type="protein sequence ID" value="MFD3003656.1"/>
    <property type="molecule type" value="Genomic_DNA"/>
</dbReference>
<dbReference type="Pfam" id="PF00270">
    <property type="entry name" value="DEAD"/>
    <property type="match status" value="1"/>
</dbReference>
<gene>
    <name evidence="7" type="ORF">ACFS7Z_25085</name>
</gene>
<dbReference type="Pfam" id="PF00271">
    <property type="entry name" value="Helicase_C"/>
    <property type="match status" value="1"/>
</dbReference>
<dbReference type="Gene3D" id="3.40.50.300">
    <property type="entry name" value="P-loop containing nucleotide triphosphate hydrolases"/>
    <property type="match status" value="2"/>
</dbReference>
<evidence type="ECO:0000256" key="4">
    <source>
        <dbReference type="ARBA" id="ARBA00022840"/>
    </source>
</evidence>
<evidence type="ECO:0000313" key="8">
    <source>
        <dbReference type="Proteomes" id="UP001597641"/>
    </source>
</evidence>
<evidence type="ECO:0000256" key="3">
    <source>
        <dbReference type="ARBA" id="ARBA00022806"/>
    </source>
</evidence>
<evidence type="ECO:0000259" key="5">
    <source>
        <dbReference type="PROSITE" id="PS51192"/>
    </source>
</evidence>
<keyword evidence="8" id="KW-1185">Reference proteome</keyword>
<dbReference type="PANTHER" id="PTHR47961">
    <property type="entry name" value="DNA POLYMERASE THETA, PUTATIVE (AFU_ORTHOLOGUE AFUA_1G05260)-RELATED"/>
    <property type="match status" value="1"/>
</dbReference>
<dbReference type="PROSITE" id="PS51194">
    <property type="entry name" value="HELICASE_CTER"/>
    <property type="match status" value="1"/>
</dbReference>